<evidence type="ECO:0000256" key="6">
    <source>
        <dbReference type="ARBA" id="ARBA00022679"/>
    </source>
</evidence>
<sequence length="510" mass="55955">MARLFTSLPNPTYFSTSSSSSHQYSSHFHSQLKFQFKPSSPKSMHNIMNKPVTKLKALNEGVHSGTIEEGDEQFIRSFREAWPYLWAYRGSTFVVIISAFLHHLGIRFVLVPGTHVQIDKLLKDRGSEPKYVGRYRITDKESLEAAMEAAGGIRIMMEAKLSPGPSICNIRRHGDNSRWHDVGVSVASGNYLAAKRRGVVGGIDYGSTGEVKKVDVTRMRERLDAGCIVILTNLGYSSSGEVLNCNTYEVATACALAIGADKLICVIDGPILDENGRLIRFLPLEEADMLIRKRAEQSETAANYVKAVDEEGFNPVEHNNINGTVKSPPNGNHITEWHNATFHNGVGFENGDGLGNCEQGFAIGGQERLSRMNGYLSELAAAAFVCRGGVQRVHLLDGTISGVLLLELFKRDGMGTMVASDLYEGTREAEEKDLSGIKQIIEPLEAYGILVKRTDEELLQTLKNFVVVEREGQIIACGALIPYFEEKSGEVAAIAVSPECRGQGQGDKLL</sequence>
<evidence type="ECO:0000256" key="1">
    <source>
        <dbReference type="ARBA" id="ARBA00004925"/>
    </source>
</evidence>
<feature type="domain" description="N-acetyltransferase" evidence="9">
    <location>
        <begin position="424"/>
        <end position="510"/>
    </location>
</feature>
<keyword evidence="6 10" id="KW-0808">Transferase</keyword>
<dbReference type="InterPro" id="IPR001048">
    <property type="entry name" value="Asp/Glu/Uridylate_kinase"/>
</dbReference>
<dbReference type="Gene3D" id="3.40.630.30">
    <property type="match status" value="1"/>
</dbReference>
<comment type="caution">
    <text evidence="10">The sequence shown here is derived from an EMBL/GenBank/DDBJ whole genome shotgun (WGS) entry which is preliminary data.</text>
</comment>
<comment type="similarity">
    <text evidence="2">Belongs to the acetyltransferase family. ArgA subfamily.</text>
</comment>
<organism evidence="10 11">
    <name type="scientific">Trifolium pratense</name>
    <name type="common">Red clover</name>
    <dbReference type="NCBI Taxonomy" id="57577"/>
    <lineage>
        <taxon>Eukaryota</taxon>
        <taxon>Viridiplantae</taxon>
        <taxon>Streptophyta</taxon>
        <taxon>Embryophyta</taxon>
        <taxon>Tracheophyta</taxon>
        <taxon>Spermatophyta</taxon>
        <taxon>Magnoliopsida</taxon>
        <taxon>eudicotyledons</taxon>
        <taxon>Gunneridae</taxon>
        <taxon>Pentapetalae</taxon>
        <taxon>rosids</taxon>
        <taxon>fabids</taxon>
        <taxon>Fabales</taxon>
        <taxon>Fabaceae</taxon>
        <taxon>Papilionoideae</taxon>
        <taxon>50 kb inversion clade</taxon>
        <taxon>NPAAA clade</taxon>
        <taxon>Hologalegina</taxon>
        <taxon>IRL clade</taxon>
        <taxon>Trifolieae</taxon>
        <taxon>Trifolium</taxon>
    </lineage>
</organism>
<dbReference type="SUPFAM" id="SSF53633">
    <property type="entry name" value="Carbamate kinase-like"/>
    <property type="match status" value="2"/>
</dbReference>
<dbReference type="InterPro" id="IPR016181">
    <property type="entry name" value="Acyl_CoA_acyltransferase"/>
</dbReference>
<name>A0A2K3MR62_TRIPR</name>
<dbReference type="Gene3D" id="3.40.1160.10">
    <property type="entry name" value="Acetylglutamate kinase-like"/>
    <property type="match status" value="1"/>
</dbReference>
<keyword evidence="4" id="KW-0055">Arginine biosynthesis</keyword>
<comment type="catalytic activity">
    <reaction evidence="8">
        <text>L-glutamate + acetyl-CoA = N-acetyl-L-glutamate + CoA + H(+)</text>
        <dbReference type="Rhea" id="RHEA:24292"/>
        <dbReference type="ChEBI" id="CHEBI:15378"/>
        <dbReference type="ChEBI" id="CHEBI:29985"/>
        <dbReference type="ChEBI" id="CHEBI:44337"/>
        <dbReference type="ChEBI" id="CHEBI:57287"/>
        <dbReference type="ChEBI" id="CHEBI:57288"/>
        <dbReference type="EC" id="2.3.1.1"/>
    </reaction>
</comment>
<reference evidence="10 11" key="2">
    <citation type="journal article" date="2017" name="Front. Plant Sci.">
        <title>Gene Classification and Mining of Molecular Markers Useful in Red Clover (Trifolium pratense) Breeding.</title>
        <authorList>
            <person name="Istvanek J."/>
            <person name="Dluhosova J."/>
            <person name="Dluhos P."/>
            <person name="Patkova L."/>
            <person name="Nedelnik J."/>
            <person name="Repkova J."/>
        </authorList>
    </citation>
    <scope>NUCLEOTIDE SEQUENCE [LARGE SCALE GENOMIC DNA]</scope>
    <source>
        <strain evidence="11">cv. Tatra</strain>
        <tissue evidence="10">Young leaves</tissue>
    </source>
</reference>
<dbReference type="InterPro" id="IPR033719">
    <property type="entry name" value="NAGS_kin"/>
</dbReference>
<evidence type="ECO:0000256" key="8">
    <source>
        <dbReference type="ARBA" id="ARBA00048372"/>
    </source>
</evidence>
<evidence type="ECO:0000313" key="10">
    <source>
        <dbReference type="EMBL" id="PNX93214.1"/>
    </source>
</evidence>
<dbReference type="STRING" id="57577.A0A2K3MR62"/>
<dbReference type="InterPro" id="IPR010167">
    <property type="entry name" value="NH2A_AcTrfase"/>
</dbReference>
<dbReference type="CDD" id="cd04301">
    <property type="entry name" value="NAT_SF"/>
    <property type="match status" value="1"/>
</dbReference>
<evidence type="ECO:0000259" key="9">
    <source>
        <dbReference type="PROSITE" id="PS51186"/>
    </source>
</evidence>
<dbReference type="CDD" id="cd04237">
    <property type="entry name" value="AAK_NAGS-ABP"/>
    <property type="match status" value="1"/>
</dbReference>
<evidence type="ECO:0000256" key="4">
    <source>
        <dbReference type="ARBA" id="ARBA00022571"/>
    </source>
</evidence>
<evidence type="ECO:0000256" key="3">
    <source>
        <dbReference type="ARBA" id="ARBA00012697"/>
    </source>
</evidence>
<dbReference type="HAMAP" id="MF_01105">
    <property type="entry name" value="N_acetyl_glu_synth"/>
    <property type="match status" value="1"/>
</dbReference>
<keyword evidence="5" id="KW-0028">Amino-acid biosynthesis</keyword>
<dbReference type="Pfam" id="PF00696">
    <property type="entry name" value="AA_kinase"/>
    <property type="match status" value="1"/>
</dbReference>
<dbReference type="AlphaFoldDB" id="A0A2K3MR62"/>
<comment type="pathway">
    <text evidence="1">Amino-acid biosynthesis; L-arginine biosynthesis; N(2)-acetyl-L-ornithine from L-glutamate: step 1/4.</text>
</comment>
<dbReference type="EC" id="2.3.1.1" evidence="3"/>
<proteinExistence type="inferred from homology"/>
<protein>
    <recommendedName>
        <fullName evidence="3">amino-acid N-acetyltransferase</fullName>
        <ecNumber evidence="3">2.3.1.1</ecNumber>
    </recommendedName>
</protein>
<evidence type="ECO:0000313" key="11">
    <source>
        <dbReference type="Proteomes" id="UP000236291"/>
    </source>
</evidence>
<dbReference type="PANTHER" id="PTHR30602">
    <property type="entry name" value="AMINO-ACID ACETYLTRANSFERASE"/>
    <property type="match status" value="1"/>
</dbReference>
<dbReference type="Pfam" id="PF13508">
    <property type="entry name" value="Acetyltransf_7"/>
    <property type="match status" value="1"/>
</dbReference>
<dbReference type="InterPro" id="IPR036393">
    <property type="entry name" value="AceGlu_kinase-like_sf"/>
</dbReference>
<dbReference type="UniPathway" id="UPA00068">
    <property type="reaction ID" value="UER00106"/>
</dbReference>
<dbReference type="GO" id="GO:0005737">
    <property type="term" value="C:cytoplasm"/>
    <property type="evidence" value="ECO:0007669"/>
    <property type="project" value="InterPro"/>
</dbReference>
<dbReference type="GO" id="GO:0006526">
    <property type="term" value="P:L-arginine biosynthetic process"/>
    <property type="evidence" value="ECO:0007669"/>
    <property type="project" value="UniProtKB-UniPathway"/>
</dbReference>
<dbReference type="InterPro" id="IPR000182">
    <property type="entry name" value="GNAT_dom"/>
</dbReference>
<keyword evidence="7" id="KW-0012">Acyltransferase</keyword>
<dbReference type="EMBL" id="ASHM01011293">
    <property type="protein sequence ID" value="PNX93214.1"/>
    <property type="molecule type" value="Genomic_DNA"/>
</dbReference>
<accession>A0A2K3MR62</accession>
<dbReference type="GO" id="GO:0004042">
    <property type="term" value="F:L-glutamate N-acetyltransferase activity"/>
    <property type="evidence" value="ECO:0007669"/>
    <property type="project" value="InterPro"/>
</dbReference>
<evidence type="ECO:0000256" key="5">
    <source>
        <dbReference type="ARBA" id="ARBA00022605"/>
    </source>
</evidence>
<dbReference type="SUPFAM" id="SSF55729">
    <property type="entry name" value="Acyl-CoA N-acyltransferases (Nat)"/>
    <property type="match status" value="1"/>
</dbReference>
<gene>
    <name evidence="10" type="ORF">L195_g016365</name>
</gene>
<dbReference type="PIRSF" id="PIRSF000423">
    <property type="entry name" value="ArgA"/>
    <property type="match status" value="1"/>
</dbReference>
<evidence type="ECO:0000256" key="7">
    <source>
        <dbReference type="ARBA" id="ARBA00023315"/>
    </source>
</evidence>
<reference evidence="10 11" key="1">
    <citation type="journal article" date="2014" name="Am. J. Bot.">
        <title>Genome assembly and annotation for red clover (Trifolium pratense; Fabaceae).</title>
        <authorList>
            <person name="Istvanek J."/>
            <person name="Jaros M."/>
            <person name="Krenek A."/>
            <person name="Repkova J."/>
        </authorList>
    </citation>
    <scope>NUCLEOTIDE SEQUENCE [LARGE SCALE GENOMIC DNA]</scope>
    <source>
        <strain evidence="11">cv. Tatra</strain>
        <tissue evidence="10">Young leaves</tissue>
    </source>
</reference>
<dbReference type="PROSITE" id="PS51186">
    <property type="entry name" value="GNAT"/>
    <property type="match status" value="1"/>
</dbReference>
<dbReference type="PANTHER" id="PTHR30602:SF12">
    <property type="entry name" value="AMINO-ACID ACETYLTRANSFERASE NAGS1, CHLOROPLASTIC-RELATED"/>
    <property type="match status" value="1"/>
</dbReference>
<dbReference type="Proteomes" id="UP000236291">
    <property type="component" value="Unassembled WGS sequence"/>
</dbReference>
<feature type="non-terminal residue" evidence="10">
    <location>
        <position position="510"/>
    </location>
</feature>
<evidence type="ECO:0000256" key="2">
    <source>
        <dbReference type="ARBA" id="ARBA00009145"/>
    </source>
</evidence>